<dbReference type="PRINTS" id="PR01035">
    <property type="entry name" value="TCRTETA"/>
</dbReference>
<dbReference type="SUPFAM" id="SSF103473">
    <property type="entry name" value="MFS general substrate transporter"/>
    <property type="match status" value="1"/>
</dbReference>
<dbReference type="InterPro" id="IPR001958">
    <property type="entry name" value="Tet-R_TetA/multi-R_MdtG-like"/>
</dbReference>
<gene>
    <name evidence="1" type="ORF">CCMP2556_LOCUS19343</name>
</gene>
<dbReference type="PANTHER" id="PTHR23504">
    <property type="entry name" value="MAJOR FACILITATOR SUPERFAMILY DOMAIN-CONTAINING PROTEIN 10"/>
    <property type="match status" value="1"/>
</dbReference>
<dbReference type="Pfam" id="PF07690">
    <property type="entry name" value="MFS_1"/>
    <property type="match status" value="1"/>
</dbReference>
<reference evidence="1 2" key="1">
    <citation type="submission" date="2024-02" db="EMBL/GenBank/DDBJ databases">
        <authorList>
            <person name="Chen Y."/>
            <person name="Shah S."/>
            <person name="Dougan E. K."/>
            <person name="Thang M."/>
            <person name="Chan C."/>
        </authorList>
    </citation>
    <scope>NUCLEOTIDE SEQUENCE [LARGE SCALE GENOMIC DNA]</scope>
</reference>
<dbReference type="EMBL" id="CAXAMN010011113">
    <property type="protein sequence ID" value="CAK9034125.1"/>
    <property type="molecule type" value="Genomic_DNA"/>
</dbReference>
<dbReference type="Gene3D" id="1.20.1250.20">
    <property type="entry name" value="MFS general substrate transporter like domains"/>
    <property type="match status" value="1"/>
</dbReference>
<sequence length="469" mass="51563">MARRSSFSERENPEGGCHSGILLSRERLSSAELLQFDRRPNAPPVWPAVLTSFLHSVSLGAAMMTWLEVCKEVVGSGGGKEDTEAQTYYGRLLAVNGVCELVTSQLVGVASDKYGRRSVQIAAQLGQVVDYLMAALCLPPSFGYLPQVQRVMAWTGLFASRGVAGLLGNYKVTLQSYTSDISGAEECPQRMSYLGAAMVVGMCMGSMVVAIVEKMQLSFRACFLTATCMNAMIIVLVFVKWRDIAPRKNFTCRETNPFVGLHVLRINQAMVMYSTLVFLSAFSLNMYTSTLNFYCEKLLKMPKSTFIALGTMWAMESFILLGFVQPMLIRQFGEIGTLQLSFASMIAFYLLFSMLTPDINAWAFIIMILFAVGSMAYPLAVGLATRELSSDQQGLLQGAVSILETLAKIVAPLVASDVIIPRFNKPDQFFGMVYFVAGLLLLPSLACCHKLHSLTGRIDPDKAVMLEMH</sequence>
<evidence type="ECO:0000313" key="1">
    <source>
        <dbReference type="EMBL" id="CAK9034125.1"/>
    </source>
</evidence>
<evidence type="ECO:0000313" key="2">
    <source>
        <dbReference type="Proteomes" id="UP001642484"/>
    </source>
</evidence>
<organism evidence="1 2">
    <name type="scientific">Durusdinium trenchii</name>
    <dbReference type="NCBI Taxonomy" id="1381693"/>
    <lineage>
        <taxon>Eukaryota</taxon>
        <taxon>Sar</taxon>
        <taxon>Alveolata</taxon>
        <taxon>Dinophyceae</taxon>
        <taxon>Suessiales</taxon>
        <taxon>Symbiodiniaceae</taxon>
        <taxon>Durusdinium</taxon>
    </lineage>
</organism>
<keyword evidence="2" id="KW-1185">Reference proteome</keyword>
<dbReference type="InterPro" id="IPR011701">
    <property type="entry name" value="MFS"/>
</dbReference>
<proteinExistence type="predicted"/>
<protein>
    <submittedName>
        <fullName evidence="1">Uncharacterized protein</fullName>
    </submittedName>
</protein>
<name>A0ABP0L4V7_9DINO</name>
<dbReference type="InterPro" id="IPR036259">
    <property type="entry name" value="MFS_trans_sf"/>
</dbReference>
<dbReference type="PANTHER" id="PTHR23504:SF15">
    <property type="entry name" value="MAJOR FACILITATOR SUPERFAMILY (MFS) PROFILE DOMAIN-CONTAINING PROTEIN"/>
    <property type="match status" value="1"/>
</dbReference>
<accession>A0ABP0L4V7</accession>
<comment type="caution">
    <text evidence="1">The sequence shown here is derived from an EMBL/GenBank/DDBJ whole genome shotgun (WGS) entry which is preliminary data.</text>
</comment>
<dbReference type="Proteomes" id="UP001642484">
    <property type="component" value="Unassembled WGS sequence"/>
</dbReference>